<dbReference type="AlphaFoldDB" id="A0AA88D4F1"/>
<sequence length="174" mass="18502">MSNMLSKIKLANKITKTSCTVTLRRVTCKREALRSDGDTGGVSATSTPILKSEFPAGSGVLVTRSGRLPRTPGGQIGLRCAGAVCLISRRHVFMVWCQGTLRYATADTNGRSPYQSRLRKSAMGYGAAVDHTLGTTCEGLTVQGSHIIPSSPGRHGSGQQYPVWAEGYDSAILT</sequence>
<organism evidence="1 2">
    <name type="scientific">Ficus carica</name>
    <name type="common">Common fig</name>
    <dbReference type="NCBI Taxonomy" id="3494"/>
    <lineage>
        <taxon>Eukaryota</taxon>
        <taxon>Viridiplantae</taxon>
        <taxon>Streptophyta</taxon>
        <taxon>Embryophyta</taxon>
        <taxon>Tracheophyta</taxon>
        <taxon>Spermatophyta</taxon>
        <taxon>Magnoliopsida</taxon>
        <taxon>eudicotyledons</taxon>
        <taxon>Gunneridae</taxon>
        <taxon>Pentapetalae</taxon>
        <taxon>rosids</taxon>
        <taxon>fabids</taxon>
        <taxon>Rosales</taxon>
        <taxon>Moraceae</taxon>
        <taxon>Ficeae</taxon>
        <taxon>Ficus</taxon>
    </lineage>
</organism>
<proteinExistence type="predicted"/>
<protein>
    <submittedName>
        <fullName evidence="1">Uncharacterized protein</fullName>
    </submittedName>
</protein>
<gene>
    <name evidence="1" type="ORF">TIFTF001_011658</name>
</gene>
<dbReference type="Proteomes" id="UP001187192">
    <property type="component" value="Unassembled WGS sequence"/>
</dbReference>
<evidence type="ECO:0000313" key="1">
    <source>
        <dbReference type="EMBL" id="GMN42446.1"/>
    </source>
</evidence>
<evidence type="ECO:0000313" key="2">
    <source>
        <dbReference type="Proteomes" id="UP001187192"/>
    </source>
</evidence>
<comment type="caution">
    <text evidence="1">The sequence shown here is derived from an EMBL/GenBank/DDBJ whole genome shotgun (WGS) entry which is preliminary data.</text>
</comment>
<keyword evidence="2" id="KW-1185">Reference proteome</keyword>
<dbReference type="EMBL" id="BTGU01000014">
    <property type="protein sequence ID" value="GMN42446.1"/>
    <property type="molecule type" value="Genomic_DNA"/>
</dbReference>
<accession>A0AA88D4F1</accession>
<reference evidence="1" key="1">
    <citation type="submission" date="2023-07" db="EMBL/GenBank/DDBJ databases">
        <title>draft genome sequence of fig (Ficus carica).</title>
        <authorList>
            <person name="Takahashi T."/>
            <person name="Nishimura K."/>
        </authorList>
    </citation>
    <scope>NUCLEOTIDE SEQUENCE</scope>
</reference>
<name>A0AA88D4F1_FICCA</name>